<dbReference type="InterPro" id="IPR008271">
    <property type="entry name" value="Ser/Thr_kinase_AS"/>
</dbReference>
<evidence type="ECO:0000256" key="4">
    <source>
        <dbReference type="ARBA" id="ARBA00022777"/>
    </source>
</evidence>
<keyword evidence="2 9" id="KW-0808">Transferase</keyword>
<dbReference type="GO" id="GO:0004712">
    <property type="term" value="F:protein serine/threonine/tyrosine kinase activity"/>
    <property type="evidence" value="ECO:0007669"/>
    <property type="project" value="UniProtKB-EC"/>
</dbReference>
<accession>A0A0A1U5Y1</accession>
<dbReference type="GO" id="GO:0004674">
    <property type="term" value="F:protein serine/threonine kinase activity"/>
    <property type="evidence" value="ECO:0007669"/>
    <property type="project" value="UniProtKB-KW"/>
</dbReference>
<evidence type="ECO:0000256" key="1">
    <source>
        <dbReference type="ARBA" id="ARBA00022527"/>
    </source>
</evidence>
<keyword evidence="3 6" id="KW-0547">Nucleotide-binding</keyword>
<dbReference type="OrthoDB" id="9332038at2759"/>
<dbReference type="OMA" id="EWENACK"/>
<proteinExistence type="predicted"/>
<dbReference type="VEuPathDB" id="AmoebaDB:EIN_425040"/>
<gene>
    <name evidence="9" type="ORF">EIN_425040</name>
</gene>
<dbReference type="GO" id="GO:0004713">
    <property type="term" value="F:protein tyrosine kinase activity"/>
    <property type="evidence" value="ECO:0007669"/>
    <property type="project" value="TreeGrafter"/>
</dbReference>
<dbReference type="GO" id="GO:0005524">
    <property type="term" value="F:ATP binding"/>
    <property type="evidence" value="ECO:0007669"/>
    <property type="project" value="UniProtKB-UniRule"/>
</dbReference>
<dbReference type="Gene3D" id="1.10.510.10">
    <property type="entry name" value="Transferase(Phosphotransferase) domain 1"/>
    <property type="match status" value="1"/>
</dbReference>
<evidence type="ECO:0000256" key="7">
    <source>
        <dbReference type="SAM" id="MobiDB-lite"/>
    </source>
</evidence>
<evidence type="ECO:0000313" key="10">
    <source>
        <dbReference type="Proteomes" id="UP000014680"/>
    </source>
</evidence>
<evidence type="ECO:0000256" key="3">
    <source>
        <dbReference type="ARBA" id="ARBA00022741"/>
    </source>
</evidence>
<dbReference type="InterPro" id="IPR000719">
    <property type="entry name" value="Prot_kinase_dom"/>
</dbReference>
<dbReference type="InterPro" id="IPR017441">
    <property type="entry name" value="Protein_kinase_ATP_BS"/>
</dbReference>
<dbReference type="RefSeq" id="XP_004256553.1">
    <property type="nucleotide sequence ID" value="XM_004256505.1"/>
</dbReference>
<reference evidence="9 10" key="1">
    <citation type="submission" date="2012-10" db="EMBL/GenBank/DDBJ databases">
        <authorList>
            <person name="Zafar N."/>
            <person name="Inman J."/>
            <person name="Hall N."/>
            <person name="Lorenzi H."/>
            <person name="Caler E."/>
        </authorList>
    </citation>
    <scope>NUCLEOTIDE SEQUENCE [LARGE SCALE GENOMIC DNA]</scope>
    <source>
        <strain evidence="9 10">IP1</strain>
    </source>
</reference>
<dbReference type="InterPro" id="IPR050494">
    <property type="entry name" value="Ser_Thr_dual-spec_kinase"/>
</dbReference>
<dbReference type="SMART" id="SM00220">
    <property type="entry name" value="S_TKc"/>
    <property type="match status" value="1"/>
</dbReference>
<evidence type="ECO:0000256" key="2">
    <source>
        <dbReference type="ARBA" id="ARBA00022679"/>
    </source>
</evidence>
<dbReference type="SUPFAM" id="SSF56112">
    <property type="entry name" value="Protein kinase-like (PK-like)"/>
    <property type="match status" value="1"/>
</dbReference>
<dbReference type="EMBL" id="KB206573">
    <property type="protein sequence ID" value="ELP89782.1"/>
    <property type="molecule type" value="Genomic_DNA"/>
</dbReference>
<organism evidence="9 10">
    <name type="scientific">Entamoeba invadens IP1</name>
    <dbReference type="NCBI Taxonomy" id="370355"/>
    <lineage>
        <taxon>Eukaryota</taxon>
        <taxon>Amoebozoa</taxon>
        <taxon>Evosea</taxon>
        <taxon>Archamoebae</taxon>
        <taxon>Mastigamoebida</taxon>
        <taxon>Entamoebidae</taxon>
        <taxon>Entamoeba</taxon>
    </lineage>
</organism>
<dbReference type="KEGG" id="eiv:EIN_425040"/>
<protein>
    <submittedName>
        <fullName evidence="9">Serine/threonine protein kinase ppk15, putative</fullName>
        <ecNumber evidence="9">2.7.12.1</ecNumber>
    </submittedName>
</protein>
<feature type="domain" description="Protein kinase" evidence="8">
    <location>
        <begin position="104"/>
        <end position="425"/>
    </location>
</feature>
<feature type="binding site" evidence="6">
    <location>
        <position position="133"/>
    </location>
    <ligand>
        <name>ATP</name>
        <dbReference type="ChEBI" id="CHEBI:30616"/>
    </ligand>
</feature>
<sequence length="744" mass="85252">MKPLSSFVRYIKPPQATHEPIPDVTPYITKDLATRIMLIYHICNPSLQRPSEESCLTQPFIPLSNDGLDNENRELIVNKDDVIGTYNSLEGLRFSKNQSRATQYRIVDKLGHGTFGQVFQCVELSTKRTFALKILKNKKAYFRQGLLEISTLTILNSIYDKDAKFLVKMTDHFLYSGHLCIVQELLGPNLYQVIKEARVRGMNVDTIRNITRQILEGVSLMTEAGIVHCDLKPENVLIGQNGAKVIDLGSACFQNYTLYSYIQSRHYRAPEIALGMKYSCSIDMWSVGCIVAEMFLGIPLFPANSEYDLLLRFVQTLGMIPISMLTNGPKAKKYFKQLITANGSGNYRMKEQFEFEWENACKLPGHKDYLPVKSLHDIIFKCQLRVDGPMSTQTKDALFDFLKGCFVYEPQNRYTPKQALTHPFVTGTSMKNYVLPPRDYKYFVFGHVVTAEPLEMIADTYKDDEVADLDLSRSQYYAVFMTLLKCGHIPNITIDGIFTYGSITPPQLAFGFKKGMFEEDEEDDKNEKTKKTRVLRLSGTNVVPKPQTNKTFVEELDQIKEKSKSKRASRENSAFKVIEYKQHDSPAKEVRQNSMNNLNGNTHEDGKTQRLTQSTTMTKDDVVLVPVLKKATITEKTKNTVVIPKVPSFSLEATEETTDHSDKKKRRYSWSEKVGNFFHKKEKTEKDTTKTTKRRSVGSLVDEKRLEDNEKKETDVKKKDQKKEEKKKKRQSTPSLKKDKTHER</sequence>
<name>A0A0A1U5Y1_ENTIV</name>
<dbReference type="GO" id="GO:0005737">
    <property type="term" value="C:cytoplasm"/>
    <property type="evidence" value="ECO:0007669"/>
    <property type="project" value="TreeGrafter"/>
</dbReference>
<dbReference type="PROSITE" id="PS00107">
    <property type="entry name" value="PROTEIN_KINASE_ATP"/>
    <property type="match status" value="1"/>
</dbReference>
<dbReference type="PROSITE" id="PS00108">
    <property type="entry name" value="PROTEIN_KINASE_ST"/>
    <property type="match status" value="1"/>
</dbReference>
<evidence type="ECO:0000256" key="5">
    <source>
        <dbReference type="ARBA" id="ARBA00022840"/>
    </source>
</evidence>
<dbReference type="Proteomes" id="UP000014680">
    <property type="component" value="Unassembled WGS sequence"/>
</dbReference>
<dbReference type="Pfam" id="PF00069">
    <property type="entry name" value="Pkinase"/>
    <property type="match status" value="1"/>
</dbReference>
<dbReference type="Gene3D" id="3.30.200.20">
    <property type="entry name" value="Phosphorylase Kinase, domain 1"/>
    <property type="match status" value="1"/>
</dbReference>
<dbReference type="InterPro" id="IPR011009">
    <property type="entry name" value="Kinase-like_dom_sf"/>
</dbReference>
<dbReference type="PANTHER" id="PTHR24058:SF17">
    <property type="entry name" value="HOMEODOMAIN INTERACTING PROTEIN KINASE, ISOFORM D"/>
    <property type="match status" value="1"/>
</dbReference>
<dbReference type="AlphaFoldDB" id="A0A0A1U5Y1"/>
<dbReference type="PANTHER" id="PTHR24058">
    <property type="entry name" value="DUAL SPECIFICITY PROTEIN KINASE"/>
    <property type="match status" value="1"/>
</dbReference>
<keyword evidence="5 6" id="KW-0067">ATP-binding</keyword>
<keyword evidence="10" id="KW-1185">Reference proteome</keyword>
<feature type="region of interest" description="Disordered" evidence="7">
    <location>
        <begin position="681"/>
        <end position="744"/>
    </location>
</feature>
<keyword evidence="4 9" id="KW-0418">Kinase</keyword>
<dbReference type="EC" id="2.7.12.1" evidence="9"/>
<dbReference type="GeneID" id="14888720"/>
<evidence type="ECO:0000259" key="8">
    <source>
        <dbReference type="PROSITE" id="PS50011"/>
    </source>
</evidence>
<keyword evidence="1 9" id="KW-0723">Serine/threonine-protein kinase</keyword>
<evidence type="ECO:0000313" key="9">
    <source>
        <dbReference type="EMBL" id="ELP89782.1"/>
    </source>
</evidence>
<dbReference type="PROSITE" id="PS50011">
    <property type="entry name" value="PROTEIN_KINASE_DOM"/>
    <property type="match status" value="1"/>
</dbReference>
<feature type="compositionally biased region" description="Basic and acidic residues" evidence="7">
    <location>
        <begin position="701"/>
        <end position="724"/>
    </location>
</feature>
<evidence type="ECO:0000256" key="6">
    <source>
        <dbReference type="PROSITE-ProRule" id="PRU10141"/>
    </source>
</evidence>